<dbReference type="AlphaFoldDB" id="A0A3R5Q1U8"/>
<evidence type="ECO:0000313" key="2">
    <source>
        <dbReference type="EMBL" id="OPL20478.1"/>
    </source>
</evidence>
<feature type="non-terminal residue" evidence="2">
    <location>
        <position position="1"/>
    </location>
</feature>
<accession>A0A3R5Q1U8</accession>
<evidence type="ECO:0000256" key="1">
    <source>
        <dbReference type="SAM" id="MobiDB-lite"/>
    </source>
</evidence>
<feature type="compositionally biased region" description="Acidic residues" evidence="1">
    <location>
        <begin position="39"/>
        <end position="50"/>
    </location>
</feature>
<gene>
    <name evidence="2" type="ORF">AM593_00032</name>
</gene>
<dbReference type="EMBL" id="KV607060">
    <property type="protein sequence ID" value="OPL20478.1"/>
    <property type="molecule type" value="Genomic_DNA"/>
</dbReference>
<sequence>MHDFAKHLAVPVAVNHLRLFGIEMTSESGSVEHHQATQADEEEEEEESIDILDGPTQGLQGHNVNRSELIDMQIRKKKMTTVV</sequence>
<dbReference type="Proteomes" id="UP000266721">
    <property type="component" value="Unassembled WGS sequence"/>
</dbReference>
<reference evidence="2 3" key="1">
    <citation type="journal article" date="2016" name="PLoS ONE">
        <title>A First Insight into the Genome of the Filter-Feeder Mussel Mytilus galloprovincialis.</title>
        <authorList>
            <person name="Murgarella M."/>
            <person name="Puiu D."/>
            <person name="Novoa B."/>
            <person name="Figueras A."/>
            <person name="Posada D."/>
            <person name="Canchaya C."/>
        </authorList>
    </citation>
    <scope>NUCLEOTIDE SEQUENCE [LARGE SCALE GENOMIC DNA]</scope>
    <source>
        <tissue evidence="2">Muscle</tissue>
    </source>
</reference>
<name>A0A3R5Q1U8_MYTGA</name>
<evidence type="ECO:0000313" key="3">
    <source>
        <dbReference type="Proteomes" id="UP000266721"/>
    </source>
</evidence>
<protein>
    <submittedName>
        <fullName evidence="2">Uncharacterized protein</fullName>
    </submittedName>
</protein>
<proteinExistence type="predicted"/>
<organism evidence="2 3">
    <name type="scientific">Mytilus galloprovincialis</name>
    <name type="common">Mediterranean mussel</name>
    <dbReference type="NCBI Taxonomy" id="29158"/>
    <lineage>
        <taxon>Eukaryota</taxon>
        <taxon>Metazoa</taxon>
        <taxon>Spiralia</taxon>
        <taxon>Lophotrochozoa</taxon>
        <taxon>Mollusca</taxon>
        <taxon>Bivalvia</taxon>
        <taxon>Autobranchia</taxon>
        <taxon>Pteriomorphia</taxon>
        <taxon>Mytilida</taxon>
        <taxon>Mytiloidea</taxon>
        <taxon>Mytilidae</taxon>
        <taxon>Mytilinae</taxon>
        <taxon>Mytilus</taxon>
    </lineage>
</organism>
<feature type="region of interest" description="Disordered" evidence="1">
    <location>
        <begin position="25"/>
        <end position="62"/>
    </location>
</feature>
<keyword evidence="3" id="KW-1185">Reference proteome</keyword>